<sequence length="257" mass="28797">MSHVRILFFAIILQSFIGRCAMTSVTLHGVTDTLPPQYEKYASALNTAAEAFKEAEALFNDQDFIDRNGWKSDTENDEGDVVYAKHTPRGKMVTVQTTLDLDVDSVMQETWTGVEGLPKWNPNINFAETIDSPTPNFDIITYGNNDVLIVSGREFISARIYRKVGDGYIMASRSVDLEDRPEKEGKVRAQLILAGAFFRPHPEKTNKTLTDVVMLADLKGLLPKIVVNQVLGRIMISDAENNKKHYLDIAKEKGLED</sequence>
<proteinExistence type="predicted"/>
<feature type="domain" description="START" evidence="1">
    <location>
        <begin position="66"/>
        <end position="251"/>
    </location>
</feature>
<accession>A0AA36GNN0</accession>
<dbReference type="SMART" id="SM00234">
    <property type="entry name" value="START"/>
    <property type="match status" value="1"/>
</dbReference>
<dbReference type="PROSITE" id="PS50848">
    <property type="entry name" value="START"/>
    <property type="match status" value="1"/>
</dbReference>
<keyword evidence="3" id="KW-1185">Reference proteome</keyword>
<evidence type="ECO:0000313" key="3">
    <source>
        <dbReference type="Proteomes" id="UP001176961"/>
    </source>
</evidence>
<dbReference type="GO" id="GO:0015485">
    <property type="term" value="F:cholesterol binding"/>
    <property type="evidence" value="ECO:0007669"/>
    <property type="project" value="InterPro"/>
</dbReference>
<dbReference type="Proteomes" id="UP001176961">
    <property type="component" value="Unassembled WGS sequence"/>
</dbReference>
<comment type="caution">
    <text evidence="2">The sequence shown here is derived from an EMBL/GenBank/DDBJ whole genome shotgun (WGS) entry which is preliminary data.</text>
</comment>
<dbReference type="PANTHER" id="PTHR46489:SF1">
    <property type="entry name" value="STEROIDOGENIC ACUTE REGULATORY PROTEIN, MITOCHONDRIAL"/>
    <property type="match status" value="1"/>
</dbReference>
<dbReference type="GO" id="GO:0120020">
    <property type="term" value="F:cholesterol transfer activity"/>
    <property type="evidence" value="ECO:0007669"/>
    <property type="project" value="InterPro"/>
</dbReference>
<gene>
    <name evidence="2" type="ORF">CYNAS_LOCUS7454</name>
</gene>
<dbReference type="InterPro" id="IPR002913">
    <property type="entry name" value="START_lipid-bd_dom"/>
</dbReference>
<dbReference type="InterPro" id="IPR023393">
    <property type="entry name" value="START-like_dom_sf"/>
</dbReference>
<protein>
    <recommendedName>
        <fullName evidence="1">START domain-containing protein</fullName>
    </recommendedName>
</protein>
<dbReference type="GO" id="GO:0006694">
    <property type="term" value="P:steroid biosynthetic process"/>
    <property type="evidence" value="ECO:0007669"/>
    <property type="project" value="InterPro"/>
</dbReference>
<dbReference type="EMBL" id="CATQJL010000112">
    <property type="protein sequence ID" value="CAJ0595471.1"/>
    <property type="molecule type" value="Genomic_DNA"/>
</dbReference>
<dbReference type="GO" id="GO:0005739">
    <property type="term" value="C:mitochondrion"/>
    <property type="evidence" value="ECO:0007669"/>
    <property type="project" value="InterPro"/>
</dbReference>
<dbReference type="Gene3D" id="3.30.530.20">
    <property type="match status" value="1"/>
</dbReference>
<dbReference type="CDD" id="cd00177">
    <property type="entry name" value="START"/>
    <property type="match status" value="1"/>
</dbReference>
<dbReference type="SUPFAM" id="SSF55961">
    <property type="entry name" value="Bet v1-like"/>
    <property type="match status" value="1"/>
</dbReference>
<name>A0AA36GNN0_CYLNA</name>
<evidence type="ECO:0000259" key="1">
    <source>
        <dbReference type="PROSITE" id="PS50848"/>
    </source>
</evidence>
<dbReference type="Pfam" id="PF01852">
    <property type="entry name" value="START"/>
    <property type="match status" value="1"/>
</dbReference>
<dbReference type="InterPro" id="IPR029866">
    <property type="entry name" value="StAR"/>
</dbReference>
<organism evidence="2 3">
    <name type="scientific">Cylicocyclus nassatus</name>
    <name type="common">Nematode worm</name>
    <dbReference type="NCBI Taxonomy" id="53992"/>
    <lineage>
        <taxon>Eukaryota</taxon>
        <taxon>Metazoa</taxon>
        <taxon>Ecdysozoa</taxon>
        <taxon>Nematoda</taxon>
        <taxon>Chromadorea</taxon>
        <taxon>Rhabditida</taxon>
        <taxon>Rhabditina</taxon>
        <taxon>Rhabditomorpha</taxon>
        <taxon>Strongyloidea</taxon>
        <taxon>Strongylidae</taxon>
        <taxon>Cylicocyclus</taxon>
    </lineage>
</organism>
<evidence type="ECO:0000313" key="2">
    <source>
        <dbReference type="EMBL" id="CAJ0595471.1"/>
    </source>
</evidence>
<dbReference type="PANTHER" id="PTHR46489">
    <property type="entry name" value="STEROIDOGENIC ACUTE REGULATORY PROTEIN, MITOCHONDRIAL"/>
    <property type="match status" value="1"/>
</dbReference>
<reference evidence="2" key="1">
    <citation type="submission" date="2023-07" db="EMBL/GenBank/DDBJ databases">
        <authorList>
            <consortium name="CYATHOMIX"/>
        </authorList>
    </citation>
    <scope>NUCLEOTIDE SEQUENCE</scope>
    <source>
        <strain evidence="2">N/A</strain>
    </source>
</reference>
<dbReference type="AlphaFoldDB" id="A0AA36GNN0"/>